<dbReference type="HOGENOM" id="CLU_190711_0_0_6"/>
<sequence length="65" mass="7162">MHDQFMAAVAATHTPAAQVVRQLMRKFIAQQEMPNELTIAAMQAADRGEGTRFVSDDALFKDLGI</sequence>
<gene>
    <name evidence="1" type="ORF">LDG_5790</name>
</gene>
<protein>
    <submittedName>
        <fullName evidence="1">Uncharacterized protein</fullName>
    </submittedName>
</protein>
<accession>G9EKQ1</accession>
<dbReference type="InParanoid" id="G9EKQ1"/>
<evidence type="ECO:0000313" key="1">
    <source>
        <dbReference type="EMBL" id="EHL32184.1"/>
    </source>
</evidence>
<name>G9EKQ1_9GAMM</name>
<reference evidence="1 2" key="1">
    <citation type="journal article" date="2011" name="BMC Genomics">
        <title>Insight into cross-talk between intra-amoebal pathogens.</title>
        <authorList>
            <person name="Gimenez G."/>
            <person name="Bertelli C."/>
            <person name="Moliner C."/>
            <person name="Robert C."/>
            <person name="Raoult D."/>
            <person name="Fournier P.E."/>
            <person name="Greub G."/>
        </authorList>
    </citation>
    <scope>NUCLEOTIDE SEQUENCE [LARGE SCALE GENOMIC DNA]</scope>
    <source>
        <strain evidence="1 2">LLAP12</strain>
    </source>
</reference>
<evidence type="ECO:0000313" key="2">
    <source>
        <dbReference type="Proteomes" id="UP000002770"/>
    </source>
</evidence>
<dbReference type="EMBL" id="JH413802">
    <property type="protein sequence ID" value="EHL32184.1"/>
    <property type="molecule type" value="Genomic_DNA"/>
</dbReference>
<proteinExistence type="predicted"/>
<keyword evidence="2" id="KW-1185">Reference proteome</keyword>
<organism evidence="1 2">
    <name type="scientific">Legionella drancourtii LLAP12</name>
    <dbReference type="NCBI Taxonomy" id="658187"/>
    <lineage>
        <taxon>Bacteria</taxon>
        <taxon>Pseudomonadati</taxon>
        <taxon>Pseudomonadota</taxon>
        <taxon>Gammaproteobacteria</taxon>
        <taxon>Legionellales</taxon>
        <taxon>Legionellaceae</taxon>
        <taxon>Legionella</taxon>
    </lineage>
</organism>
<dbReference type="AlphaFoldDB" id="G9EKQ1"/>
<dbReference type="Proteomes" id="UP000002770">
    <property type="component" value="Unassembled WGS sequence"/>
</dbReference>
<dbReference type="eggNOG" id="ENOG5033MAS">
    <property type="taxonomic scope" value="Bacteria"/>
</dbReference>